<dbReference type="EMBL" id="JACRSV010000001">
    <property type="protein sequence ID" value="MBC8559050.1"/>
    <property type="molecule type" value="Genomic_DNA"/>
</dbReference>
<feature type="domain" description="Rhodanese" evidence="1">
    <location>
        <begin position="27"/>
        <end position="111"/>
    </location>
</feature>
<evidence type="ECO:0000313" key="2">
    <source>
        <dbReference type="EMBL" id="MBC8559050.1"/>
    </source>
</evidence>
<comment type="caution">
    <text evidence="2">The sequence shown here is derived from an EMBL/GenBank/DDBJ whole genome shotgun (WGS) entry which is preliminary data.</text>
</comment>
<sequence>MHSGLGFFHAKIQSIPMKEALETLKKRKDKITLLDVRLPHEYEKGHLKGSINIPLSKLEQAEKQIGDKERKLFVYCRTGARSAQACAILMKMGYSDPVNIGGIEEVDEKEKFFQV</sequence>
<dbReference type="AlphaFoldDB" id="A0A926I5N0"/>
<proteinExistence type="predicted"/>
<gene>
    <name evidence="2" type="ORF">H8710_03085</name>
</gene>
<accession>A0A926I5N0</accession>
<evidence type="ECO:0000259" key="1">
    <source>
        <dbReference type="PROSITE" id="PS50206"/>
    </source>
</evidence>
<dbReference type="Gene3D" id="3.40.250.10">
    <property type="entry name" value="Rhodanese-like domain"/>
    <property type="match status" value="1"/>
</dbReference>
<dbReference type="CDD" id="cd00158">
    <property type="entry name" value="RHOD"/>
    <property type="match status" value="1"/>
</dbReference>
<dbReference type="SMART" id="SM00450">
    <property type="entry name" value="RHOD"/>
    <property type="match status" value="1"/>
</dbReference>
<organism evidence="2 3">
    <name type="scientific">Fumia xinanensis</name>
    <dbReference type="NCBI Taxonomy" id="2763659"/>
    <lineage>
        <taxon>Bacteria</taxon>
        <taxon>Bacillati</taxon>
        <taxon>Bacillota</taxon>
        <taxon>Clostridia</taxon>
        <taxon>Eubacteriales</taxon>
        <taxon>Oscillospiraceae</taxon>
        <taxon>Fumia</taxon>
    </lineage>
</organism>
<dbReference type="PANTHER" id="PTHR43031">
    <property type="entry name" value="FAD-DEPENDENT OXIDOREDUCTASE"/>
    <property type="match status" value="1"/>
</dbReference>
<reference evidence="2" key="1">
    <citation type="submission" date="2020-08" db="EMBL/GenBank/DDBJ databases">
        <title>Genome public.</title>
        <authorList>
            <person name="Liu C."/>
            <person name="Sun Q."/>
        </authorList>
    </citation>
    <scope>NUCLEOTIDE SEQUENCE</scope>
    <source>
        <strain evidence="2">NSJ-33</strain>
    </source>
</reference>
<dbReference type="Proteomes" id="UP000610760">
    <property type="component" value="Unassembled WGS sequence"/>
</dbReference>
<dbReference type="PROSITE" id="PS50206">
    <property type="entry name" value="RHODANESE_3"/>
    <property type="match status" value="1"/>
</dbReference>
<dbReference type="RefSeq" id="WP_249293943.1">
    <property type="nucleotide sequence ID" value="NZ_JACRSV010000001.1"/>
</dbReference>
<keyword evidence="3" id="KW-1185">Reference proteome</keyword>
<protein>
    <submittedName>
        <fullName evidence="2">Rhodanese-like domain-containing protein</fullName>
    </submittedName>
</protein>
<evidence type="ECO:0000313" key="3">
    <source>
        <dbReference type="Proteomes" id="UP000610760"/>
    </source>
</evidence>
<dbReference type="Pfam" id="PF00581">
    <property type="entry name" value="Rhodanese"/>
    <property type="match status" value="1"/>
</dbReference>
<dbReference type="InterPro" id="IPR036873">
    <property type="entry name" value="Rhodanese-like_dom_sf"/>
</dbReference>
<name>A0A926I5N0_9FIRM</name>
<dbReference type="InterPro" id="IPR001763">
    <property type="entry name" value="Rhodanese-like_dom"/>
</dbReference>
<dbReference type="SUPFAM" id="SSF52821">
    <property type="entry name" value="Rhodanese/Cell cycle control phosphatase"/>
    <property type="match status" value="1"/>
</dbReference>
<dbReference type="PANTHER" id="PTHR43031:SF1">
    <property type="entry name" value="PYRIDINE NUCLEOTIDE-DISULPHIDE OXIDOREDUCTASE"/>
    <property type="match status" value="1"/>
</dbReference>
<dbReference type="InterPro" id="IPR050229">
    <property type="entry name" value="GlpE_sulfurtransferase"/>
</dbReference>